<accession>A0A2R6A5Y5</accession>
<dbReference type="Proteomes" id="UP000240880">
    <property type="component" value="Unassembled WGS sequence"/>
</dbReference>
<protein>
    <submittedName>
        <fullName evidence="2">Uncharacterized protein</fullName>
    </submittedName>
</protein>
<reference evidence="2 3" key="1">
    <citation type="submission" date="2017-04" db="EMBL/GenBank/DDBJ databases">
        <title>Novel microbial lineages endemic to geothermal iron-oxide mats fill important gaps in the evolutionary history of Archaea.</title>
        <authorList>
            <person name="Jay Z.J."/>
            <person name="Beam J.P."/>
            <person name="Dlakic M."/>
            <person name="Rusch D.B."/>
            <person name="Kozubal M.A."/>
            <person name="Inskeep W.P."/>
        </authorList>
    </citation>
    <scope>NUCLEOTIDE SEQUENCE [LARGE SCALE GENOMIC DNA]</scope>
    <source>
        <strain evidence="2">OSP_D</strain>
    </source>
</reference>
<keyword evidence="1" id="KW-1133">Transmembrane helix</keyword>
<organism evidence="2 3">
    <name type="scientific">Candidatus Marsarchaeota G1 archaeon OSP_D</name>
    <dbReference type="NCBI Taxonomy" id="1978155"/>
    <lineage>
        <taxon>Archaea</taxon>
        <taxon>Candidatus Marsarchaeota</taxon>
        <taxon>Candidatus Marsarchaeota group 1</taxon>
    </lineage>
</organism>
<feature type="transmembrane region" description="Helical" evidence="1">
    <location>
        <begin position="41"/>
        <end position="60"/>
    </location>
</feature>
<name>A0A2R6A5Y5_9ARCH</name>
<sequence>MGWVYNAGRGLVIAGIITLIEAALAYSKLIDGDPNLLGEYSYLFLLIGVIVIALSMKFDFGDKKV</sequence>
<evidence type="ECO:0000256" key="1">
    <source>
        <dbReference type="SAM" id="Phobius"/>
    </source>
</evidence>
<keyword evidence="1" id="KW-0472">Membrane</keyword>
<dbReference type="AlphaFoldDB" id="A0A2R6A5Y5"/>
<evidence type="ECO:0000313" key="3">
    <source>
        <dbReference type="Proteomes" id="UP000240880"/>
    </source>
</evidence>
<comment type="caution">
    <text evidence="2">The sequence shown here is derived from an EMBL/GenBank/DDBJ whole genome shotgun (WGS) entry which is preliminary data.</text>
</comment>
<dbReference type="EMBL" id="NEXC01000125">
    <property type="protein sequence ID" value="PSN81882.1"/>
    <property type="molecule type" value="Genomic_DNA"/>
</dbReference>
<gene>
    <name evidence="2" type="ORF">B9Q01_09635</name>
</gene>
<keyword evidence="1" id="KW-0812">Transmembrane</keyword>
<evidence type="ECO:0000313" key="2">
    <source>
        <dbReference type="EMBL" id="PSN81882.1"/>
    </source>
</evidence>
<proteinExistence type="predicted"/>